<dbReference type="InterPro" id="IPR002711">
    <property type="entry name" value="HNH"/>
</dbReference>
<evidence type="ECO:0000259" key="5">
    <source>
        <dbReference type="SMART" id="SM00507"/>
    </source>
</evidence>
<geneLocation type="plasmid" evidence="6 7">
    <name>unnamed2</name>
</geneLocation>
<dbReference type="GO" id="GO:0003676">
    <property type="term" value="F:nucleic acid binding"/>
    <property type="evidence" value="ECO:0007669"/>
    <property type="project" value="InterPro"/>
</dbReference>
<dbReference type="Proteomes" id="UP000595038">
    <property type="component" value="Plasmid unnamed2"/>
</dbReference>
<dbReference type="GO" id="GO:0005829">
    <property type="term" value="C:cytosol"/>
    <property type="evidence" value="ECO:0007669"/>
    <property type="project" value="TreeGrafter"/>
</dbReference>
<evidence type="ECO:0000256" key="3">
    <source>
        <dbReference type="ARBA" id="ARBA00038412"/>
    </source>
</evidence>
<reference evidence="6 7" key="1">
    <citation type="submission" date="2020-12" db="EMBL/GenBank/DDBJ databases">
        <title>FDA dAtabase for Regulatory Grade micrObial Sequences (FDA-ARGOS): Supporting development and validation of Infectious Disease Dx tests.</title>
        <authorList>
            <person name="Nelson B."/>
            <person name="Plummer A."/>
            <person name="Tallon L."/>
            <person name="Sadzewicz L."/>
            <person name="Zhao X."/>
            <person name="Boylan J."/>
            <person name="Ott S."/>
            <person name="Bowen H."/>
            <person name="Vavikolanu K."/>
            <person name="Mehta A."/>
            <person name="Aluvathingal J."/>
            <person name="Nadendla S."/>
            <person name="Myers T."/>
            <person name="Yan Y."/>
            <person name="Sichtig H."/>
        </authorList>
    </citation>
    <scope>NUCLEOTIDE SEQUENCE [LARGE SCALE GENOMIC DNA]</scope>
    <source>
        <strain evidence="6 7">FDAARGOS_923</strain>
        <plasmid evidence="6 7">unnamed2</plasmid>
    </source>
</reference>
<proteinExistence type="inferred from homology"/>
<dbReference type="AlphaFoldDB" id="A0AB37GE74"/>
<gene>
    <name evidence="6" type="ORF">I6G80_00280</name>
</gene>
<dbReference type="GO" id="GO:0016787">
    <property type="term" value="F:hydrolase activity"/>
    <property type="evidence" value="ECO:0007669"/>
    <property type="project" value="UniProtKB-KW"/>
</dbReference>
<dbReference type="Pfam" id="PF01844">
    <property type="entry name" value="HNH"/>
    <property type="match status" value="1"/>
</dbReference>
<dbReference type="GO" id="GO:0008270">
    <property type="term" value="F:zinc ion binding"/>
    <property type="evidence" value="ECO:0007669"/>
    <property type="project" value="InterPro"/>
</dbReference>
<organism evidence="6 7">
    <name type="scientific">Bacillus licheniformis</name>
    <dbReference type="NCBI Taxonomy" id="1402"/>
    <lineage>
        <taxon>Bacteria</taxon>
        <taxon>Bacillati</taxon>
        <taxon>Bacillota</taxon>
        <taxon>Bacilli</taxon>
        <taxon>Bacillales</taxon>
        <taxon>Bacillaceae</taxon>
        <taxon>Bacillus</taxon>
    </lineage>
</organism>
<protein>
    <recommendedName>
        <fullName evidence="4">Putative HNH nuclease YajD</fullName>
    </recommendedName>
</protein>
<evidence type="ECO:0000256" key="2">
    <source>
        <dbReference type="ARBA" id="ARBA00022801"/>
    </source>
</evidence>
<dbReference type="CDD" id="cd00085">
    <property type="entry name" value="HNHc"/>
    <property type="match status" value="1"/>
</dbReference>
<comment type="similarity">
    <text evidence="3">Belongs to the HNH nuclease family.</text>
</comment>
<dbReference type="SMART" id="SM00507">
    <property type="entry name" value="HNHc"/>
    <property type="match status" value="1"/>
</dbReference>
<sequence>MKPMKRCSHSRCRELIPYDEKYCSKHKNDHYKQYNKERYRYDKEYIKFYSSKEWQNLRQTKLNQQPLCEQCLKQGHVTPATIVHHIIETKKDWSKRLDFDNLESVCAACHNKLHA</sequence>
<keyword evidence="6" id="KW-0614">Plasmid</keyword>
<accession>A0AB37GE74</accession>
<dbReference type="PANTHER" id="PTHR41286">
    <property type="entry name" value="HNH NUCLEASE YAJD-RELATED"/>
    <property type="match status" value="1"/>
</dbReference>
<dbReference type="InterPro" id="IPR003615">
    <property type="entry name" value="HNH_nuc"/>
</dbReference>
<name>A0AB37GE74_BACLI</name>
<keyword evidence="2" id="KW-0378">Hydrolase</keyword>
<evidence type="ECO:0000313" key="6">
    <source>
        <dbReference type="EMBL" id="QPR70544.1"/>
    </source>
</evidence>
<keyword evidence="1" id="KW-0540">Nuclease</keyword>
<dbReference type="GO" id="GO:0004519">
    <property type="term" value="F:endonuclease activity"/>
    <property type="evidence" value="ECO:0007669"/>
    <property type="project" value="UniProtKB-KW"/>
</dbReference>
<evidence type="ECO:0000256" key="4">
    <source>
        <dbReference type="ARBA" id="ARBA00040194"/>
    </source>
</evidence>
<evidence type="ECO:0000313" key="7">
    <source>
        <dbReference type="Proteomes" id="UP000595038"/>
    </source>
</evidence>
<dbReference type="PANTHER" id="PTHR41286:SF1">
    <property type="entry name" value="HNH NUCLEASE YAJD-RELATED"/>
    <property type="match status" value="1"/>
</dbReference>
<feature type="domain" description="HNH nuclease" evidence="5">
    <location>
        <begin position="56"/>
        <end position="111"/>
    </location>
</feature>
<evidence type="ECO:0000256" key="1">
    <source>
        <dbReference type="ARBA" id="ARBA00022722"/>
    </source>
</evidence>
<dbReference type="RefSeq" id="WP_119954001.1">
    <property type="nucleotide sequence ID" value="NZ_CP065645.1"/>
</dbReference>
<dbReference type="EMBL" id="CP065645">
    <property type="protein sequence ID" value="QPR70544.1"/>
    <property type="molecule type" value="Genomic_DNA"/>
</dbReference>
<keyword evidence="6" id="KW-0255">Endonuclease</keyword>